<dbReference type="RefSeq" id="WP_061786415.1">
    <property type="nucleotide sequence ID" value="NZ_KQ758633.1"/>
</dbReference>
<organism evidence="1 2">
    <name type="scientific">Priestia veravalensis</name>
    <dbReference type="NCBI Taxonomy" id="1414648"/>
    <lineage>
        <taxon>Bacteria</taxon>
        <taxon>Bacillati</taxon>
        <taxon>Bacillota</taxon>
        <taxon>Bacilli</taxon>
        <taxon>Bacillales</taxon>
        <taxon>Bacillaceae</taxon>
        <taxon>Priestia</taxon>
    </lineage>
</organism>
<dbReference type="EMBL" id="LNQP01000014">
    <property type="protein sequence ID" value="KSU88873.1"/>
    <property type="molecule type" value="Genomic_DNA"/>
</dbReference>
<proteinExistence type="predicted"/>
<name>A0A0V8JP86_9BACI</name>
<dbReference type="InterPro" id="IPR025544">
    <property type="entry name" value="YhzD"/>
</dbReference>
<gene>
    <name evidence="1" type="ORF">AS180_05525</name>
</gene>
<sequence length="61" mass="7105">MTMYTLTVFEKDGEKLLDETFEAASERDAKEIGMSKLTELNYHEKTHRCVQANGKLVLFHR</sequence>
<evidence type="ECO:0000313" key="1">
    <source>
        <dbReference type="EMBL" id="KSU88873.1"/>
    </source>
</evidence>
<comment type="caution">
    <text evidence="1">The sequence shown here is derived from an EMBL/GenBank/DDBJ whole genome shotgun (WGS) entry which is preliminary data.</text>
</comment>
<dbReference type="Proteomes" id="UP000053681">
    <property type="component" value="Unassembled WGS sequence"/>
</dbReference>
<evidence type="ECO:0000313" key="2">
    <source>
        <dbReference type="Proteomes" id="UP000053681"/>
    </source>
</evidence>
<dbReference type="GeneID" id="93681035"/>
<dbReference type="Pfam" id="PF14120">
    <property type="entry name" value="YhzD"/>
    <property type="match status" value="1"/>
</dbReference>
<protein>
    <recommendedName>
        <fullName evidence="3">YhzD-like protein</fullName>
    </recommendedName>
</protein>
<evidence type="ECO:0008006" key="3">
    <source>
        <dbReference type="Google" id="ProtNLM"/>
    </source>
</evidence>
<keyword evidence="2" id="KW-1185">Reference proteome</keyword>
<dbReference type="AlphaFoldDB" id="A0A0V8JP86"/>
<reference evidence="1 2" key="1">
    <citation type="submission" date="2015-11" db="EMBL/GenBank/DDBJ databases">
        <title>Bacillus caseinolyticus sp nov.</title>
        <authorList>
            <person name="Dastager S.G."/>
            <person name="Mawlankar R."/>
        </authorList>
    </citation>
    <scope>NUCLEOTIDE SEQUENCE [LARGE SCALE GENOMIC DNA]</scope>
    <source>
        <strain evidence="1 2">SGD-V-76</strain>
    </source>
</reference>
<accession>A0A0V8JP86</accession>